<dbReference type="NCBIfam" id="TIGR03590">
    <property type="entry name" value="PseG"/>
    <property type="match status" value="1"/>
</dbReference>
<proteinExistence type="predicted"/>
<organism evidence="3 4">
    <name type="scientific">Arcobacter arenosus</name>
    <dbReference type="NCBI Taxonomy" id="2576037"/>
    <lineage>
        <taxon>Bacteria</taxon>
        <taxon>Pseudomonadati</taxon>
        <taxon>Campylobacterota</taxon>
        <taxon>Epsilonproteobacteria</taxon>
        <taxon>Campylobacterales</taxon>
        <taxon>Arcobacteraceae</taxon>
        <taxon>Arcobacter</taxon>
    </lineage>
</organism>
<dbReference type="GO" id="GO:0016787">
    <property type="term" value="F:hydrolase activity"/>
    <property type="evidence" value="ECO:0007669"/>
    <property type="project" value="UniProtKB-KW"/>
</dbReference>
<dbReference type="Gene3D" id="3.40.50.2000">
    <property type="entry name" value="Glycogen Phosphorylase B"/>
    <property type="match status" value="1"/>
</dbReference>
<comment type="caution">
    <text evidence="3">The sequence shown here is derived from an EMBL/GenBank/DDBJ whole genome shotgun (WGS) entry which is preliminary data.</text>
</comment>
<dbReference type="EC" id="3.6.1.57" evidence="3"/>
<keyword evidence="4" id="KW-1185">Reference proteome</keyword>
<protein>
    <submittedName>
        <fullName evidence="3">UDP-2,4-diacetamido-2,4, 6-trideoxy-beta-L-altropyranose hydrolase</fullName>
        <ecNumber evidence="3">3.6.1.57</ecNumber>
    </submittedName>
</protein>
<evidence type="ECO:0000256" key="2">
    <source>
        <dbReference type="PIRSR" id="PIRSR620023-2"/>
    </source>
</evidence>
<dbReference type="RefSeq" id="WP_138152531.1">
    <property type="nucleotide sequence ID" value="NZ_VANU01000003.1"/>
</dbReference>
<dbReference type="Gene3D" id="3.40.50.11190">
    <property type="match status" value="1"/>
</dbReference>
<evidence type="ECO:0000313" key="4">
    <source>
        <dbReference type="Proteomes" id="UP000308901"/>
    </source>
</evidence>
<name>A0A5R8Y172_9BACT</name>
<keyword evidence="3" id="KW-0378">Hydrolase</keyword>
<gene>
    <name evidence="3" type="primary">pseG</name>
    <name evidence="3" type="ORF">FDK22_08735</name>
</gene>
<evidence type="ECO:0000313" key="3">
    <source>
        <dbReference type="EMBL" id="TLP38536.1"/>
    </source>
</evidence>
<reference evidence="3 4" key="1">
    <citation type="submission" date="2019-05" db="EMBL/GenBank/DDBJ databases">
        <title>Arcobacter sp. nov., isolated from sea sediment.</title>
        <authorList>
            <person name="Kim W."/>
        </authorList>
    </citation>
    <scope>NUCLEOTIDE SEQUENCE [LARGE SCALE GENOMIC DNA]</scope>
    <source>
        <strain evidence="3 4">CAU 1517</strain>
    </source>
</reference>
<feature type="binding site" evidence="2">
    <location>
        <position position="149"/>
    </location>
    <ligand>
        <name>substrate</name>
    </ligand>
</feature>
<feature type="binding site" evidence="2">
    <location>
        <position position="259"/>
    </location>
    <ligand>
        <name>substrate</name>
    </ligand>
</feature>
<feature type="active site" description="Proton acceptor" evidence="1">
    <location>
        <position position="17"/>
    </location>
</feature>
<dbReference type="OrthoDB" id="9788924at2"/>
<dbReference type="InterPro" id="IPR020023">
    <property type="entry name" value="PseG"/>
</dbReference>
<evidence type="ECO:0000256" key="1">
    <source>
        <dbReference type="PIRSR" id="PIRSR620023-1"/>
    </source>
</evidence>
<sequence>MNILFRTDSSSKIGIGHIMRDLVLAKQYPKSKITFATQELEGSVNHKIDETGYNKVILKSNDIEEVEILIKKLSIDMIIIDHYGIDYTYEKQLKVKNPELKIMVLDDTYEKHHCDILLNHNMGASKKKYKNLVPSNCELRCGSKFTLLREEFLIEKKKSKRKRGSLSRNTFLVFIAMGGADHSNINVDILKTIKKVNKLYKEKIRINLVTTTANKNLKSLVKYCKYEKWIKLHVNSNKIAELMAKSNLAIITPSVTINEIYFMKVPFIAIKTASNQKEIYSYLKKKNFDVLNSFDTVKLQKKLIKLLTKADR</sequence>
<dbReference type="AlphaFoldDB" id="A0A5R8Y172"/>
<accession>A0A5R8Y172</accession>
<dbReference type="EMBL" id="VANU01000003">
    <property type="protein sequence ID" value="TLP38536.1"/>
    <property type="molecule type" value="Genomic_DNA"/>
</dbReference>
<dbReference type="Proteomes" id="UP000308901">
    <property type="component" value="Unassembled WGS sequence"/>
</dbReference>